<gene>
    <name evidence="4" type="ORF">LNTAR_04101</name>
</gene>
<name>A6DTW6_9BACT</name>
<evidence type="ECO:0000256" key="1">
    <source>
        <dbReference type="ARBA" id="ARBA00006046"/>
    </source>
</evidence>
<dbReference type="Proteomes" id="UP000004947">
    <property type="component" value="Unassembled WGS sequence"/>
</dbReference>
<dbReference type="Pfam" id="PF01593">
    <property type="entry name" value="Amino_oxidase"/>
    <property type="match status" value="1"/>
</dbReference>
<accession>A6DTW6</accession>
<dbReference type="Gene3D" id="3.50.50.60">
    <property type="entry name" value="FAD/NAD(P)-binding domain"/>
    <property type="match status" value="2"/>
</dbReference>
<dbReference type="RefSeq" id="WP_007281258.1">
    <property type="nucleotide sequence ID" value="NZ_ABCK01000042.1"/>
</dbReference>
<protein>
    <submittedName>
        <fullName evidence="4">Probable phytoene dehydrogenase</fullName>
    </submittedName>
</protein>
<dbReference type="eggNOG" id="COG1233">
    <property type="taxonomic scope" value="Bacteria"/>
</dbReference>
<sequence length="456" mass="51198">MTYDTIIIGAGMSGLAAGIRLAHYGKKVLVLEKHAIPGGLNSHFSKDGRRFDVGLHAMTNFVKRGQRSAPLTKLLRQLRIPYDDLDLIEQSYSAIDFPENKIAFGNSFTMMADEVAREFPDEVDGFLRLVEHVKTYDDVSLDAKYVSSQDVVATFVKSKVLRDMIFCPVMYYGSAVEDDMDFSQFCIMFKSLYLEGFCRPRTGVRHLLRILRKKLLDNGAEVRMKTGVKQILRHNNKAIGVELENGEVLKANNVLSSAGYGETLKLLQEDVPQGVAGELSFVESILVLDTPVKDLGLEETIIFFNREEEFKYRKTPDPYSCKSGVICMPGNFDYADQVEREGLVRFTSLANYYLWKDMDQATYARTKQEFVQEQINTSGFGDKIRDRVVYTDAFTPLTVKKFTSHINGAIYGSPIKVKSGELPTENLYLCGTDQGFLGIVGALLSGISISNKYLLL</sequence>
<evidence type="ECO:0000313" key="4">
    <source>
        <dbReference type="EMBL" id="EDM24935.1"/>
    </source>
</evidence>
<organism evidence="4 5">
    <name type="scientific">Lentisphaera araneosa HTCC2155</name>
    <dbReference type="NCBI Taxonomy" id="313628"/>
    <lineage>
        <taxon>Bacteria</taxon>
        <taxon>Pseudomonadati</taxon>
        <taxon>Lentisphaerota</taxon>
        <taxon>Lentisphaeria</taxon>
        <taxon>Lentisphaerales</taxon>
        <taxon>Lentisphaeraceae</taxon>
        <taxon>Lentisphaera</taxon>
    </lineage>
</organism>
<dbReference type="InterPro" id="IPR002937">
    <property type="entry name" value="Amino_oxidase"/>
</dbReference>
<evidence type="ECO:0000256" key="2">
    <source>
        <dbReference type="ARBA" id="ARBA00023002"/>
    </source>
</evidence>
<dbReference type="InterPro" id="IPR036188">
    <property type="entry name" value="FAD/NAD-bd_sf"/>
</dbReference>
<dbReference type="STRING" id="313628.LNTAR_04101"/>
<dbReference type="AlphaFoldDB" id="A6DTW6"/>
<comment type="caution">
    <text evidence="4">The sequence shown here is derived from an EMBL/GenBank/DDBJ whole genome shotgun (WGS) entry which is preliminary data.</text>
</comment>
<dbReference type="EMBL" id="ABCK01000042">
    <property type="protein sequence ID" value="EDM24935.1"/>
    <property type="molecule type" value="Genomic_DNA"/>
</dbReference>
<evidence type="ECO:0000313" key="5">
    <source>
        <dbReference type="Proteomes" id="UP000004947"/>
    </source>
</evidence>
<proteinExistence type="inferred from homology"/>
<dbReference type="PANTHER" id="PTHR43734:SF7">
    <property type="entry name" value="4,4'-DIAPONEUROSPORENE OXYGENASE"/>
    <property type="match status" value="1"/>
</dbReference>
<reference evidence="4 5" key="1">
    <citation type="journal article" date="2010" name="J. Bacteriol.">
        <title>Genome sequence of Lentisphaera araneosa HTCC2155T, the type species of the order Lentisphaerales in the phylum Lentisphaerae.</title>
        <authorList>
            <person name="Thrash J.C."/>
            <person name="Cho J.C."/>
            <person name="Vergin K.L."/>
            <person name="Morris R.M."/>
            <person name="Giovannoni S.J."/>
        </authorList>
    </citation>
    <scope>NUCLEOTIDE SEQUENCE [LARGE SCALE GENOMIC DNA]</scope>
    <source>
        <strain evidence="4 5">HTCC2155</strain>
    </source>
</reference>
<keyword evidence="5" id="KW-1185">Reference proteome</keyword>
<evidence type="ECO:0000259" key="3">
    <source>
        <dbReference type="Pfam" id="PF01593"/>
    </source>
</evidence>
<dbReference type="OrthoDB" id="9814556at2"/>
<dbReference type="SUPFAM" id="SSF51905">
    <property type="entry name" value="FAD/NAD(P)-binding domain"/>
    <property type="match status" value="1"/>
</dbReference>
<dbReference type="GO" id="GO:0016491">
    <property type="term" value="F:oxidoreductase activity"/>
    <property type="evidence" value="ECO:0007669"/>
    <property type="project" value="UniProtKB-KW"/>
</dbReference>
<dbReference type="PANTHER" id="PTHR43734">
    <property type="entry name" value="PHYTOENE DESATURASE"/>
    <property type="match status" value="1"/>
</dbReference>
<keyword evidence="2" id="KW-0560">Oxidoreductase</keyword>
<feature type="domain" description="Amine oxidase" evidence="3">
    <location>
        <begin position="12"/>
        <end position="264"/>
    </location>
</feature>
<comment type="similarity">
    <text evidence="1">Belongs to the carotenoid/retinoid oxidoreductase family.</text>
</comment>